<evidence type="ECO:0000313" key="3">
    <source>
        <dbReference type="Proteomes" id="UP001597180"/>
    </source>
</evidence>
<feature type="transmembrane region" description="Helical" evidence="1">
    <location>
        <begin position="23"/>
        <end position="40"/>
    </location>
</feature>
<dbReference type="PANTHER" id="PTHR34980">
    <property type="entry name" value="INNER MEMBRANE PROTEIN-RELATED-RELATED"/>
    <property type="match status" value="1"/>
</dbReference>
<dbReference type="RefSeq" id="WP_079912365.1">
    <property type="nucleotide sequence ID" value="NZ_BAABJG010000010.1"/>
</dbReference>
<dbReference type="PANTHER" id="PTHR34980:SF2">
    <property type="entry name" value="INNER MEMBRANE PROTEIN YHAH-RELATED"/>
    <property type="match status" value="1"/>
</dbReference>
<keyword evidence="3" id="KW-1185">Reference proteome</keyword>
<reference evidence="3" key="1">
    <citation type="journal article" date="2019" name="Int. J. Syst. Evol. Microbiol.">
        <title>The Global Catalogue of Microorganisms (GCM) 10K type strain sequencing project: providing services to taxonomists for standard genome sequencing and annotation.</title>
        <authorList>
            <consortium name="The Broad Institute Genomics Platform"/>
            <consortium name="The Broad Institute Genome Sequencing Center for Infectious Disease"/>
            <person name="Wu L."/>
            <person name="Ma J."/>
        </authorList>
    </citation>
    <scope>NUCLEOTIDE SEQUENCE [LARGE SCALE GENOMIC DNA]</scope>
    <source>
        <strain evidence="3">CCUG 53270</strain>
    </source>
</reference>
<gene>
    <name evidence="2" type="ORF">ACFQ4B_32100</name>
</gene>
<dbReference type="Gene3D" id="1.20.1740.10">
    <property type="entry name" value="Amino acid/polyamine transporter I"/>
    <property type="match status" value="1"/>
</dbReference>
<accession>A0ABW3UYV7</accession>
<organism evidence="2 3">
    <name type="scientific">Paenibacillus vulneris</name>
    <dbReference type="NCBI Taxonomy" id="1133364"/>
    <lineage>
        <taxon>Bacteria</taxon>
        <taxon>Bacillati</taxon>
        <taxon>Bacillota</taxon>
        <taxon>Bacilli</taxon>
        <taxon>Bacillales</taxon>
        <taxon>Paenibacillaceae</taxon>
        <taxon>Paenibacillus</taxon>
    </lineage>
</organism>
<sequence length="124" mass="13918">MEWYMKVIKNYAGFEGRARRQEYWMFVLFNVIISVVLSLLSNITSLFSILSMLYALAILVPSLAVGARRLHDTGRSGWMLLIGLIPIIGSIILIVFMCQDSQAGDNQYGPNPKGDLYGNTTHTM</sequence>
<protein>
    <submittedName>
        <fullName evidence="2">DUF805 domain-containing protein</fullName>
    </submittedName>
</protein>
<name>A0ABW3UYV7_9BACL</name>
<evidence type="ECO:0000313" key="2">
    <source>
        <dbReference type="EMBL" id="MFD1224764.1"/>
    </source>
</evidence>
<proteinExistence type="predicted"/>
<dbReference type="EMBL" id="JBHTLU010000047">
    <property type="protein sequence ID" value="MFD1224764.1"/>
    <property type="molecule type" value="Genomic_DNA"/>
</dbReference>
<keyword evidence="1" id="KW-1133">Transmembrane helix</keyword>
<dbReference type="Proteomes" id="UP001597180">
    <property type="component" value="Unassembled WGS sequence"/>
</dbReference>
<keyword evidence="1" id="KW-0812">Transmembrane</keyword>
<keyword evidence="1" id="KW-0472">Membrane</keyword>
<comment type="caution">
    <text evidence="2">The sequence shown here is derived from an EMBL/GenBank/DDBJ whole genome shotgun (WGS) entry which is preliminary data.</text>
</comment>
<feature type="transmembrane region" description="Helical" evidence="1">
    <location>
        <begin position="78"/>
        <end position="97"/>
    </location>
</feature>
<dbReference type="Pfam" id="PF05656">
    <property type="entry name" value="DUF805"/>
    <property type="match status" value="1"/>
</dbReference>
<feature type="transmembrane region" description="Helical" evidence="1">
    <location>
        <begin position="46"/>
        <end position="66"/>
    </location>
</feature>
<dbReference type="InterPro" id="IPR008523">
    <property type="entry name" value="DUF805"/>
</dbReference>
<evidence type="ECO:0000256" key="1">
    <source>
        <dbReference type="SAM" id="Phobius"/>
    </source>
</evidence>